<gene>
    <name evidence="2" type="ORF">GEV33_012484</name>
</gene>
<organism evidence="2 3">
    <name type="scientific">Tenebrio molitor</name>
    <name type="common">Yellow mealworm beetle</name>
    <dbReference type="NCBI Taxonomy" id="7067"/>
    <lineage>
        <taxon>Eukaryota</taxon>
        <taxon>Metazoa</taxon>
        <taxon>Ecdysozoa</taxon>
        <taxon>Arthropoda</taxon>
        <taxon>Hexapoda</taxon>
        <taxon>Insecta</taxon>
        <taxon>Pterygota</taxon>
        <taxon>Neoptera</taxon>
        <taxon>Endopterygota</taxon>
        <taxon>Coleoptera</taxon>
        <taxon>Polyphaga</taxon>
        <taxon>Cucujiformia</taxon>
        <taxon>Tenebrionidae</taxon>
        <taxon>Tenebrio</taxon>
    </lineage>
</organism>
<proteinExistence type="predicted"/>
<reference evidence="2" key="2">
    <citation type="submission" date="2021-08" db="EMBL/GenBank/DDBJ databases">
        <authorList>
            <person name="Eriksson T."/>
        </authorList>
    </citation>
    <scope>NUCLEOTIDE SEQUENCE</scope>
    <source>
        <strain evidence="2">Stoneville</strain>
        <tissue evidence="2">Whole head</tissue>
    </source>
</reference>
<comment type="caution">
    <text evidence="2">The sequence shown here is derived from an EMBL/GenBank/DDBJ whole genome shotgun (WGS) entry which is preliminary data.</text>
</comment>
<feature type="region of interest" description="Disordered" evidence="1">
    <location>
        <begin position="316"/>
        <end position="349"/>
    </location>
</feature>
<accession>A0A8J6LF17</accession>
<reference evidence="2" key="1">
    <citation type="journal article" date="2020" name="J Insects Food Feed">
        <title>The yellow mealworm (Tenebrio molitor) genome: a resource for the emerging insects as food and feed industry.</title>
        <authorList>
            <person name="Eriksson T."/>
            <person name="Andere A."/>
            <person name="Kelstrup H."/>
            <person name="Emery V."/>
            <person name="Picard C."/>
        </authorList>
    </citation>
    <scope>NUCLEOTIDE SEQUENCE</scope>
    <source>
        <strain evidence="2">Stoneville</strain>
        <tissue evidence="2">Whole head</tissue>
    </source>
</reference>
<sequence>MSIGCPTWRNVSEVVSHLRATCPPEYEVASVIGIKGRDVVPCTWTVDYRLTASQENWSFNNFRREILLTNPENVITTQLNVFLDGPFVTCQHVFRVACRDGPWCLLEGGLDHVMEGYAPELERVEGVEVMLVCSGVMERMRERDEGYASSSEEEEDLDGSSLTFRVFVWVRFKSVISHRGGFVVVKRVLASTTRNRRVIWAAGVSYGGGGDRRPPGPLPGFVSINQASCHILRFAREPPPLTKWLSGDKYRGQRFLRGKEGRGRRRNDGGIMLSVIGKRSVSRPRDGKINRVTGIKFLEAVDGQIWPSKRKQIKLGEEGKQIKRGEEGKQNDGRINAAAGRSGGGSLERDECLRSYGLQIDRKSKNKENLGGIKDETNLEL</sequence>
<evidence type="ECO:0000313" key="3">
    <source>
        <dbReference type="Proteomes" id="UP000719412"/>
    </source>
</evidence>
<feature type="compositionally biased region" description="Basic and acidic residues" evidence="1">
    <location>
        <begin position="316"/>
        <end position="332"/>
    </location>
</feature>
<name>A0A8J6LF17_TENMO</name>
<evidence type="ECO:0000313" key="2">
    <source>
        <dbReference type="EMBL" id="KAH0810306.1"/>
    </source>
</evidence>
<keyword evidence="3" id="KW-1185">Reference proteome</keyword>
<dbReference type="EMBL" id="JABDTM020027579">
    <property type="protein sequence ID" value="KAH0810306.1"/>
    <property type="molecule type" value="Genomic_DNA"/>
</dbReference>
<dbReference type="Proteomes" id="UP000719412">
    <property type="component" value="Unassembled WGS sequence"/>
</dbReference>
<protein>
    <submittedName>
        <fullName evidence="2">Uncharacterized protein</fullName>
    </submittedName>
</protein>
<evidence type="ECO:0000256" key="1">
    <source>
        <dbReference type="SAM" id="MobiDB-lite"/>
    </source>
</evidence>
<dbReference type="AlphaFoldDB" id="A0A8J6LF17"/>